<reference evidence="1 2" key="1">
    <citation type="submission" date="2021-04" db="EMBL/GenBank/DDBJ databases">
        <authorList>
            <person name="Bliznina A."/>
        </authorList>
    </citation>
    <scope>NUCLEOTIDE SEQUENCE [LARGE SCALE GENOMIC DNA]</scope>
</reference>
<evidence type="ECO:0000313" key="1">
    <source>
        <dbReference type="EMBL" id="CAG5109739.1"/>
    </source>
</evidence>
<name>A0ABN7SWN8_OIKDI</name>
<dbReference type="EMBL" id="OU015567">
    <property type="protein sequence ID" value="CAG5109739.1"/>
    <property type="molecule type" value="Genomic_DNA"/>
</dbReference>
<gene>
    <name evidence="1" type="ORF">OKIOD_LOCUS13001</name>
</gene>
<dbReference type="Proteomes" id="UP001158576">
    <property type="component" value="Chromosome 2"/>
</dbReference>
<proteinExistence type="predicted"/>
<keyword evidence="2" id="KW-1185">Reference proteome</keyword>
<accession>A0ABN7SWN8</accession>
<evidence type="ECO:0000313" key="2">
    <source>
        <dbReference type="Proteomes" id="UP001158576"/>
    </source>
</evidence>
<protein>
    <submittedName>
        <fullName evidence="1">Oidioi.mRNA.OKI2018_I69.chr2.g4236.t1.cds</fullName>
    </submittedName>
</protein>
<organism evidence="1 2">
    <name type="scientific">Oikopleura dioica</name>
    <name type="common">Tunicate</name>
    <dbReference type="NCBI Taxonomy" id="34765"/>
    <lineage>
        <taxon>Eukaryota</taxon>
        <taxon>Metazoa</taxon>
        <taxon>Chordata</taxon>
        <taxon>Tunicata</taxon>
        <taxon>Appendicularia</taxon>
        <taxon>Copelata</taxon>
        <taxon>Oikopleuridae</taxon>
        <taxon>Oikopleura</taxon>
    </lineage>
</organism>
<sequence length="178" mass="21083">MFFKNTKKLGEIVTETEDILRHDLIVDKEIKEKESETSVESKRKSSRRSRIFARKFSVCLKYLPSKATDLKCTIERYQRLCEYSCAGNRQENSCLCSNQECSWEKEFEESCFPIETDRNQLQSSHIMRSVVPDFEFPVESIEKINRQDGVYVHAFQFLQFLQRVMYEEGLFTIDEETV</sequence>